<keyword evidence="9" id="KW-0560">Oxidoreductase</keyword>
<keyword evidence="5 6" id="KW-0520">NAD</keyword>
<evidence type="ECO:0000256" key="7">
    <source>
        <dbReference type="RuleBase" id="RU004464"/>
    </source>
</evidence>
<comment type="catalytic activity">
    <reaction evidence="6">
        <text>a quinone + NADH + 5 H(+)(in) = a quinol + NAD(+) + 4 H(+)(out)</text>
        <dbReference type="Rhea" id="RHEA:57888"/>
        <dbReference type="ChEBI" id="CHEBI:15378"/>
        <dbReference type="ChEBI" id="CHEBI:24646"/>
        <dbReference type="ChEBI" id="CHEBI:57540"/>
        <dbReference type="ChEBI" id="CHEBI:57945"/>
        <dbReference type="ChEBI" id="CHEBI:132124"/>
    </reaction>
</comment>
<organism evidence="9 10">
    <name type="scientific">Luteolibacter luteus</name>
    <dbReference type="NCBI Taxonomy" id="2728835"/>
    <lineage>
        <taxon>Bacteria</taxon>
        <taxon>Pseudomonadati</taxon>
        <taxon>Verrucomicrobiota</taxon>
        <taxon>Verrucomicrobiia</taxon>
        <taxon>Verrucomicrobiales</taxon>
        <taxon>Verrucomicrobiaceae</taxon>
        <taxon>Luteolibacter</taxon>
    </lineage>
</organism>
<keyword evidence="4 6" id="KW-1278">Translocase</keyword>
<evidence type="ECO:0000256" key="2">
    <source>
        <dbReference type="ARBA" id="ARBA00022448"/>
    </source>
</evidence>
<feature type="domain" description="NADH:ubiquinone oxidoreductase-like 20kDa subunit" evidence="8">
    <location>
        <begin position="47"/>
        <end position="156"/>
    </location>
</feature>
<keyword evidence="6 7" id="KW-0004">4Fe-4S</keyword>
<dbReference type="GO" id="GO:0005506">
    <property type="term" value="F:iron ion binding"/>
    <property type="evidence" value="ECO:0007669"/>
    <property type="project" value="UniProtKB-UniRule"/>
</dbReference>
<dbReference type="InterPro" id="IPR006138">
    <property type="entry name" value="NADH_UQ_OxRdtase_20Kd_su"/>
</dbReference>
<sequence length="178" mass="19749">MVSDSLQTAHAAYDSKIEGNIIFTRVDAAINWMRKNSMWPMPMGLACCAIEMMAAACSRFDLSRFGAEVMRFSPRQADVMIVAGTVTYKMALAVKRIWDQMPEPKWCIAMGACASSGGMYRSYAVLQGIDRLIPVDVYISGCPPRPEALIEGLMKLQAKIEAEPALKNQKKEFIEDLS</sequence>
<dbReference type="GO" id="GO:0005886">
    <property type="term" value="C:plasma membrane"/>
    <property type="evidence" value="ECO:0007669"/>
    <property type="project" value="UniProtKB-SubCell"/>
</dbReference>
<evidence type="ECO:0000313" key="10">
    <source>
        <dbReference type="Proteomes" id="UP000501812"/>
    </source>
</evidence>
<keyword evidence="6 7" id="KW-0408">Iron</keyword>
<dbReference type="NCBIfam" id="NF005012">
    <property type="entry name" value="PRK06411.1"/>
    <property type="match status" value="1"/>
</dbReference>
<evidence type="ECO:0000259" key="8">
    <source>
        <dbReference type="Pfam" id="PF01058"/>
    </source>
</evidence>
<comment type="subcellular location">
    <subcellularLocation>
        <location evidence="6">Cell membrane</location>
        <topology evidence="6">Peripheral membrane protein</topology>
        <orientation evidence="6">Cytoplasmic side</orientation>
    </subcellularLocation>
</comment>
<dbReference type="GO" id="GO:0015990">
    <property type="term" value="P:electron transport coupled proton transport"/>
    <property type="evidence" value="ECO:0007669"/>
    <property type="project" value="TreeGrafter"/>
</dbReference>
<keyword evidence="6 7" id="KW-0411">Iron-sulfur</keyword>
<comment type="function">
    <text evidence="6">NDH-1 shuttles electrons from NADH, via FMN and iron-sulfur (Fe-S) centers, to quinones in the respiratory chain. The immediate electron acceptor for the enzyme in this species is believed to be ubiquinone. Couples the redox reaction to proton translocation (for every two electrons transferred, four hydrogen ions are translocated across the cytoplasmic membrane), and thus conserves the redox energy in a proton gradient.</text>
</comment>
<feature type="binding site" evidence="6">
    <location>
        <position position="142"/>
    </location>
    <ligand>
        <name>[4Fe-4S] cluster</name>
        <dbReference type="ChEBI" id="CHEBI:49883"/>
    </ligand>
</feature>
<keyword evidence="3 6" id="KW-0874">Quinone</keyword>
<accession>A0A858REP3</accession>
<evidence type="ECO:0000256" key="6">
    <source>
        <dbReference type="HAMAP-Rule" id="MF_01356"/>
    </source>
</evidence>
<dbReference type="GO" id="GO:0051539">
    <property type="term" value="F:4 iron, 4 sulfur cluster binding"/>
    <property type="evidence" value="ECO:0007669"/>
    <property type="project" value="UniProtKB-KW"/>
</dbReference>
<keyword evidence="6 7" id="KW-0479">Metal-binding</keyword>
<dbReference type="GO" id="GO:0048038">
    <property type="term" value="F:quinone binding"/>
    <property type="evidence" value="ECO:0007669"/>
    <property type="project" value="UniProtKB-KW"/>
</dbReference>
<comment type="similarity">
    <text evidence="1 6 7">Belongs to the complex I 20 kDa subunit family.</text>
</comment>
<keyword evidence="6" id="KW-1003">Cell membrane</keyword>
<dbReference type="GO" id="GO:0050136">
    <property type="term" value="F:NADH dehydrogenase (quinone) (non-electrogenic) activity"/>
    <property type="evidence" value="ECO:0007669"/>
    <property type="project" value="UniProtKB-UniRule"/>
</dbReference>
<gene>
    <name evidence="6 9" type="primary">nuoB</name>
    <name evidence="9" type="ORF">HHL09_02155</name>
</gene>
<dbReference type="NCBIfam" id="TIGR01957">
    <property type="entry name" value="nuoB_fam"/>
    <property type="match status" value="1"/>
</dbReference>
<dbReference type="GO" id="GO:0009060">
    <property type="term" value="P:aerobic respiration"/>
    <property type="evidence" value="ECO:0007669"/>
    <property type="project" value="TreeGrafter"/>
</dbReference>
<feature type="binding site" evidence="6">
    <location>
        <position position="47"/>
    </location>
    <ligand>
        <name>[4Fe-4S] cluster</name>
        <dbReference type="ChEBI" id="CHEBI:49883"/>
    </ligand>
</feature>
<dbReference type="InterPro" id="IPR006137">
    <property type="entry name" value="NADH_UbQ_OxRdtase-like_20kDa"/>
</dbReference>
<evidence type="ECO:0000256" key="5">
    <source>
        <dbReference type="ARBA" id="ARBA00023027"/>
    </source>
</evidence>
<keyword evidence="6" id="KW-0472">Membrane</keyword>
<dbReference type="RefSeq" id="WP_169452854.1">
    <property type="nucleotide sequence ID" value="NZ_CP051774.1"/>
</dbReference>
<comment type="subunit">
    <text evidence="6">NDH-1 is composed of 14 different subunits. Subunits NuoB, C, D, E, F, and G constitute the peripheral sector of the complex.</text>
</comment>
<comment type="cofactor">
    <cofactor evidence="6">
        <name>[4Fe-4S] cluster</name>
        <dbReference type="ChEBI" id="CHEBI:49883"/>
    </cofactor>
    <text evidence="6">Binds 1 [4Fe-4S] cluster.</text>
</comment>
<dbReference type="Gene3D" id="3.40.50.12280">
    <property type="match status" value="1"/>
</dbReference>
<dbReference type="PANTHER" id="PTHR11995:SF14">
    <property type="entry name" value="NADH DEHYDROGENASE [UBIQUINONE] IRON-SULFUR PROTEIN 7, MITOCHONDRIAL"/>
    <property type="match status" value="1"/>
</dbReference>
<dbReference type="GO" id="GO:0008137">
    <property type="term" value="F:NADH dehydrogenase (ubiquinone) activity"/>
    <property type="evidence" value="ECO:0007669"/>
    <property type="project" value="InterPro"/>
</dbReference>
<protein>
    <recommendedName>
        <fullName evidence="6">NADH-quinone oxidoreductase subunit B</fullName>
        <ecNumber evidence="6">7.1.1.-</ecNumber>
    </recommendedName>
    <alternativeName>
        <fullName evidence="6">NADH dehydrogenase I subunit B</fullName>
    </alternativeName>
    <alternativeName>
        <fullName evidence="6">NDH-1 subunit B</fullName>
    </alternativeName>
</protein>
<feature type="binding site" evidence="6">
    <location>
        <position position="48"/>
    </location>
    <ligand>
        <name>[4Fe-4S] cluster</name>
        <dbReference type="ChEBI" id="CHEBI:49883"/>
    </ligand>
</feature>
<dbReference type="GO" id="GO:0045271">
    <property type="term" value="C:respiratory chain complex I"/>
    <property type="evidence" value="ECO:0007669"/>
    <property type="project" value="TreeGrafter"/>
</dbReference>
<dbReference type="EC" id="7.1.1.-" evidence="6"/>
<dbReference type="SUPFAM" id="SSF56770">
    <property type="entry name" value="HydA/Nqo6-like"/>
    <property type="match status" value="1"/>
</dbReference>
<dbReference type="PANTHER" id="PTHR11995">
    <property type="entry name" value="NADH DEHYDROGENASE"/>
    <property type="match status" value="1"/>
</dbReference>
<reference evidence="9 10" key="1">
    <citation type="submission" date="2020-04" db="EMBL/GenBank/DDBJ databases">
        <title>Luteolibacter sp. G-1-1-1 isolated from soil.</title>
        <authorList>
            <person name="Dahal R.H."/>
        </authorList>
    </citation>
    <scope>NUCLEOTIDE SEQUENCE [LARGE SCALE GENOMIC DNA]</scope>
    <source>
        <strain evidence="9 10">G-1-1-1</strain>
    </source>
</reference>
<evidence type="ECO:0000256" key="1">
    <source>
        <dbReference type="ARBA" id="ARBA00009173"/>
    </source>
</evidence>
<dbReference type="FunFam" id="3.40.50.12280:FF:000002">
    <property type="entry name" value="NADH-quinone oxidoreductase subunit B"/>
    <property type="match status" value="1"/>
</dbReference>
<evidence type="ECO:0000256" key="3">
    <source>
        <dbReference type="ARBA" id="ARBA00022719"/>
    </source>
</evidence>
<keyword evidence="2 6" id="KW-0813">Transport</keyword>
<dbReference type="KEGG" id="luo:HHL09_02155"/>
<dbReference type="Proteomes" id="UP000501812">
    <property type="component" value="Chromosome"/>
</dbReference>
<keyword evidence="6" id="KW-0830">Ubiquinone</keyword>
<dbReference type="HAMAP" id="MF_01356">
    <property type="entry name" value="NDH1_NuoB"/>
    <property type="match status" value="1"/>
</dbReference>
<evidence type="ECO:0000313" key="9">
    <source>
        <dbReference type="EMBL" id="QJE94633.1"/>
    </source>
</evidence>
<keyword evidence="10" id="KW-1185">Reference proteome</keyword>
<proteinExistence type="inferred from homology"/>
<evidence type="ECO:0000256" key="4">
    <source>
        <dbReference type="ARBA" id="ARBA00022967"/>
    </source>
</evidence>
<dbReference type="EMBL" id="CP051774">
    <property type="protein sequence ID" value="QJE94633.1"/>
    <property type="molecule type" value="Genomic_DNA"/>
</dbReference>
<name>A0A858REP3_9BACT</name>
<dbReference type="NCBIfam" id="NF011390">
    <property type="entry name" value="PRK14815.1"/>
    <property type="match status" value="1"/>
</dbReference>
<dbReference type="AlphaFoldDB" id="A0A858REP3"/>
<dbReference type="Pfam" id="PF01058">
    <property type="entry name" value="Oxidored_q6"/>
    <property type="match status" value="1"/>
</dbReference>
<feature type="binding site" evidence="6">
    <location>
        <position position="113"/>
    </location>
    <ligand>
        <name>[4Fe-4S] cluster</name>
        <dbReference type="ChEBI" id="CHEBI:49883"/>
    </ligand>
</feature>